<comment type="subcellular location">
    <subcellularLocation>
        <location evidence="1">Secreted</location>
    </subcellularLocation>
</comment>
<dbReference type="Pfam" id="PF00965">
    <property type="entry name" value="TIMP"/>
    <property type="match status" value="1"/>
</dbReference>
<organism evidence="3 4">
    <name type="scientific">Acrobeloides nanus</name>
    <dbReference type="NCBI Taxonomy" id="290746"/>
    <lineage>
        <taxon>Eukaryota</taxon>
        <taxon>Metazoa</taxon>
        <taxon>Ecdysozoa</taxon>
        <taxon>Nematoda</taxon>
        <taxon>Chromadorea</taxon>
        <taxon>Rhabditida</taxon>
        <taxon>Tylenchina</taxon>
        <taxon>Cephalobomorpha</taxon>
        <taxon>Cephaloboidea</taxon>
        <taxon>Cephalobidae</taxon>
        <taxon>Acrobeloides</taxon>
    </lineage>
</organism>
<dbReference type="AlphaFoldDB" id="A0A914E6N5"/>
<dbReference type="InterPro" id="IPR001820">
    <property type="entry name" value="TIMP"/>
</dbReference>
<reference evidence="4" key="1">
    <citation type="submission" date="2022-11" db="UniProtKB">
        <authorList>
            <consortium name="WormBaseParasite"/>
        </authorList>
    </citation>
    <scope>IDENTIFICATION</scope>
</reference>
<dbReference type="GO" id="GO:0005576">
    <property type="term" value="C:extracellular region"/>
    <property type="evidence" value="ECO:0007669"/>
    <property type="project" value="UniProtKB-SubCell"/>
</dbReference>
<dbReference type="InterPro" id="IPR008993">
    <property type="entry name" value="TIMP-like_OB-fold"/>
</dbReference>
<sequence length="119" mass="13769">MEIHYTVTQDEIFKGENNLSTDVFSASSSSFCGETMLQVGKSYLLAGYHNEYHTLTINYCTFMRLLLNDNYFGGPPEWTLVDNNLLTKLRNKNFLPCSPKKQGKKFLKKLFDNFSTTFR</sequence>
<evidence type="ECO:0000256" key="2">
    <source>
        <dbReference type="ARBA" id="ARBA00022525"/>
    </source>
</evidence>
<evidence type="ECO:0000313" key="3">
    <source>
        <dbReference type="Proteomes" id="UP000887540"/>
    </source>
</evidence>
<evidence type="ECO:0000256" key="1">
    <source>
        <dbReference type="ARBA" id="ARBA00004613"/>
    </source>
</evidence>
<keyword evidence="3" id="KW-1185">Reference proteome</keyword>
<dbReference type="Gene3D" id="2.40.50.120">
    <property type="match status" value="1"/>
</dbReference>
<dbReference type="GO" id="GO:0008191">
    <property type="term" value="F:metalloendopeptidase inhibitor activity"/>
    <property type="evidence" value="ECO:0007669"/>
    <property type="project" value="InterPro"/>
</dbReference>
<dbReference type="Proteomes" id="UP000887540">
    <property type="component" value="Unplaced"/>
</dbReference>
<accession>A0A914E6N5</accession>
<dbReference type="WBParaSite" id="ACRNAN_scaffold595.g28598.t1">
    <property type="protein sequence ID" value="ACRNAN_scaffold595.g28598.t1"/>
    <property type="gene ID" value="ACRNAN_scaffold595.g28598"/>
</dbReference>
<keyword evidence="2" id="KW-0964">Secreted</keyword>
<name>A0A914E6N5_9BILA</name>
<protein>
    <submittedName>
        <fullName evidence="4">Uncharacterized protein</fullName>
    </submittedName>
</protein>
<evidence type="ECO:0000313" key="4">
    <source>
        <dbReference type="WBParaSite" id="ACRNAN_scaffold595.g28598.t1"/>
    </source>
</evidence>
<proteinExistence type="predicted"/>
<dbReference type="SUPFAM" id="SSF50242">
    <property type="entry name" value="TIMP-like"/>
    <property type="match status" value="1"/>
</dbReference>